<dbReference type="EMBL" id="CAJHNH020001590">
    <property type="protein sequence ID" value="CAG5123689.1"/>
    <property type="molecule type" value="Genomic_DNA"/>
</dbReference>
<dbReference type="SUPFAM" id="SSF81321">
    <property type="entry name" value="Family A G protein-coupled receptor-like"/>
    <property type="match status" value="1"/>
</dbReference>
<sequence length="116" mass="12775">MSRNITSACIDQAKDYNVPFGISWITLSTLVIAQSVLILFIIWRTPNLHTNTNIFIVSVTVADILYAASCGINAILNRVFFQHIVTDGILMDTFTMGVTYSTLMLSINQMGVIAAD</sequence>
<dbReference type="PROSITE" id="PS50262">
    <property type="entry name" value="G_PROTEIN_RECEP_F1_2"/>
    <property type="match status" value="1"/>
</dbReference>
<feature type="non-terminal residue" evidence="7">
    <location>
        <position position="116"/>
    </location>
</feature>
<reference evidence="7" key="1">
    <citation type="submission" date="2021-04" db="EMBL/GenBank/DDBJ databases">
        <authorList>
            <consortium name="Molecular Ecology Group"/>
        </authorList>
    </citation>
    <scope>NUCLEOTIDE SEQUENCE</scope>
</reference>
<evidence type="ECO:0000256" key="4">
    <source>
        <dbReference type="ARBA" id="ARBA00023136"/>
    </source>
</evidence>
<dbReference type="InterPro" id="IPR017452">
    <property type="entry name" value="GPCR_Rhodpsn_7TM"/>
</dbReference>
<dbReference type="Proteomes" id="UP000678393">
    <property type="component" value="Unassembled WGS sequence"/>
</dbReference>
<dbReference type="AlphaFoldDB" id="A0A8S3Z3H7"/>
<keyword evidence="8" id="KW-1185">Reference proteome</keyword>
<evidence type="ECO:0000256" key="5">
    <source>
        <dbReference type="SAM" id="Phobius"/>
    </source>
</evidence>
<evidence type="ECO:0000259" key="6">
    <source>
        <dbReference type="PROSITE" id="PS50262"/>
    </source>
</evidence>
<accession>A0A8S3Z3H7</accession>
<protein>
    <recommendedName>
        <fullName evidence="6">G-protein coupled receptors family 1 profile domain-containing protein</fullName>
    </recommendedName>
</protein>
<gene>
    <name evidence="7" type="ORF">CUNI_LOCUS9247</name>
</gene>
<dbReference type="OrthoDB" id="6123079at2759"/>
<comment type="subcellular location">
    <subcellularLocation>
        <location evidence="1">Membrane</location>
    </subcellularLocation>
</comment>
<evidence type="ECO:0000256" key="2">
    <source>
        <dbReference type="ARBA" id="ARBA00022692"/>
    </source>
</evidence>
<feature type="domain" description="G-protein coupled receptors family 1 profile" evidence="6">
    <location>
        <begin position="34"/>
        <end position="116"/>
    </location>
</feature>
<comment type="caution">
    <text evidence="7">The sequence shown here is derived from an EMBL/GenBank/DDBJ whole genome shotgun (WGS) entry which is preliminary data.</text>
</comment>
<feature type="transmembrane region" description="Helical" evidence="5">
    <location>
        <begin position="21"/>
        <end position="42"/>
    </location>
</feature>
<evidence type="ECO:0000313" key="7">
    <source>
        <dbReference type="EMBL" id="CAG5123689.1"/>
    </source>
</evidence>
<dbReference type="GO" id="GO:0016020">
    <property type="term" value="C:membrane"/>
    <property type="evidence" value="ECO:0007669"/>
    <property type="project" value="UniProtKB-SubCell"/>
</dbReference>
<dbReference type="Gene3D" id="1.20.1070.10">
    <property type="entry name" value="Rhodopsin 7-helix transmembrane proteins"/>
    <property type="match status" value="1"/>
</dbReference>
<keyword evidence="3 5" id="KW-1133">Transmembrane helix</keyword>
<evidence type="ECO:0000256" key="3">
    <source>
        <dbReference type="ARBA" id="ARBA00022989"/>
    </source>
</evidence>
<feature type="transmembrane region" description="Helical" evidence="5">
    <location>
        <begin position="54"/>
        <end position="76"/>
    </location>
</feature>
<organism evidence="7 8">
    <name type="scientific">Candidula unifasciata</name>
    <dbReference type="NCBI Taxonomy" id="100452"/>
    <lineage>
        <taxon>Eukaryota</taxon>
        <taxon>Metazoa</taxon>
        <taxon>Spiralia</taxon>
        <taxon>Lophotrochozoa</taxon>
        <taxon>Mollusca</taxon>
        <taxon>Gastropoda</taxon>
        <taxon>Heterobranchia</taxon>
        <taxon>Euthyneura</taxon>
        <taxon>Panpulmonata</taxon>
        <taxon>Eupulmonata</taxon>
        <taxon>Stylommatophora</taxon>
        <taxon>Helicina</taxon>
        <taxon>Helicoidea</taxon>
        <taxon>Geomitridae</taxon>
        <taxon>Candidula</taxon>
    </lineage>
</organism>
<name>A0A8S3Z3H7_9EUPU</name>
<evidence type="ECO:0000256" key="1">
    <source>
        <dbReference type="ARBA" id="ARBA00004370"/>
    </source>
</evidence>
<keyword evidence="4 5" id="KW-0472">Membrane</keyword>
<proteinExistence type="predicted"/>
<evidence type="ECO:0000313" key="8">
    <source>
        <dbReference type="Proteomes" id="UP000678393"/>
    </source>
</evidence>
<keyword evidence="2 5" id="KW-0812">Transmembrane</keyword>